<reference evidence="2 3" key="1">
    <citation type="journal article" date="2018" name="PLoS ONE">
        <title>The draft genome of Kipferlia bialata reveals reductive genome evolution in fornicate parasites.</title>
        <authorList>
            <person name="Tanifuji G."/>
            <person name="Takabayashi S."/>
            <person name="Kume K."/>
            <person name="Takagi M."/>
            <person name="Nakayama T."/>
            <person name="Kamikawa R."/>
            <person name="Inagaki Y."/>
            <person name="Hashimoto T."/>
        </authorList>
    </citation>
    <scope>NUCLEOTIDE SEQUENCE [LARGE SCALE GENOMIC DNA]</scope>
    <source>
        <strain evidence="2">NY0173</strain>
    </source>
</reference>
<keyword evidence="3" id="KW-1185">Reference proteome</keyword>
<protein>
    <submittedName>
        <fullName evidence="2">Uncharacterized protein</fullName>
    </submittedName>
</protein>
<gene>
    <name evidence="2" type="ORF">KIPB_004021</name>
</gene>
<evidence type="ECO:0000313" key="3">
    <source>
        <dbReference type="Proteomes" id="UP000265618"/>
    </source>
</evidence>
<sequence>MSEFVLKTRDDYIPTDGNCKKCASTNILGVQRRLCSGYCVSCFQKLDKGEREQAWKEAELSEKAKWEADLDAELSEKAKWGAEQRGVAECAAAIASGEVQVTLERRNGYILTTDVKCPKCSFSGGCSGYCSVCWNGLSKREREDANKKAEAEQPLRTLAGDRKRQDAASAKEASASDKVTKQSRYRAQVLRRLSAIGPVTLLAPNDTHRTVQGCAAKVPYSMPLSCLPKEVMERYGHTLPHTMPPGVEVRAFPPCPQSVDTVISHRALGAAKSLFDAAAGATFETESSESYTAWFIPSDLTDDECPVVLSETLMPKVSLGCGSDSDSSRYHKRGKGIKKSVLEATTNL</sequence>
<accession>A0A9K3CTB0</accession>
<feature type="region of interest" description="Disordered" evidence="1">
    <location>
        <begin position="144"/>
        <end position="181"/>
    </location>
</feature>
<comment type="caution">
    <text evidence="2">The sequence shown here is derived from an EMBL/GenBank/DDBJ whole genome shotgun (WGS) entry which is preliminary data.</text>
</comment>
<dbReference type="AlphaFoldDB" id="A0A9K3CTB0"/>
<dbReference type="Proteomes" id="UP000265618">
    <property type="component" value="Unassembled WGS sequence"/>
</dbReference>
<evidence type="ECO:0000313" key="2">
    <source>
        <dbReference type="EMBL" id="GIQ82816.1"/>
    </source>
</evidence>
<name>A0A9K3CTB0_9EUKA</name>
<dbReference type="EMBL" id="BDIP01000822">
    <property type="protein sequence ID" value="GIQ82816.1"/>
    <property type="molecule type" value="Genomic_DNA"/>
</dbReference>
<organism evidence="2 3">
    <name type="scientific">Kipferlia bialata</name>
    <dbReference type="NCBI Taxonomy" id="797122"/>
    <lineage>
        <taxon>Eukaryota</taxon>
        <taxon>Metamonada</taxon>
        <taxon>Carpediemonas-like organisms</taxon>
        <taxon>Kipferlia</taxon>
    </lineage>
</organism>
<feature type="compositionally biased region" description="Basic and acidic residues" evidence="1">
    <location>
        <begin position="144"/>
        <end position="166"/>
    </location>
</feature>
<proteinExistence type="predicted"/>
<evidence type="ECO:0000256" key="1">
    <source>
        <dbReference type="SAM" id="MobiDB-lite"/>
    </source>
</evidence>